<keyword evidence="3" id="KW-0812">Transmembrane</keyword>
<dbReference type="Proteomes" id="UP000028984">
    <property type="component" value="Unassembled WGS sequence"/>
</dbReference>
<gene>
    <name evidence="4" type="ORF">BREU_0072</name>
</gene>
<keyword evidence="5" id="KW-1185">Reference proteome</keyword>
<keyword evidence="1" id="KW-0175">Coiled coil</keyword>
<reference evidence="4 5" key="1">
    <citation type="submission" date="2014-03" db="EMBL/GenBank/DDBJ databases">
        <title>Genomics of Bifidobacteria.</title>
        <authorList>
            <person name="Ventura M."/>
            <person name="Milani C."/>
            <person name="Lugli G.A."/>
        </authorList>
    </citation>
    <scope>NUCLEOTIDE SEQUENCE [LARGE SCALE GENOMIC DNA]</scope>
    <source>
        <strain evidence="4 5">DSM 23975</strain>
    </source>
</reference>
<organism evidence="4 5">
    <name type="scientific">Bifidobacterium reuteri DSM 23975</name>
    <dbReference type="NCBI Taxonomy" id="1437610"/>
    <lineage>
        <taxon>Bacteria</taxon>
        <taxon>Bacillati</taxon>
        <taxon>Actinomycetota</taxon>
        <taxon>Actinomycetes</taxon>
        <taxon>Bifidobacteriales</taxon>
        <taxon>Bifidobacteriaceae</taxon>
        <taxon>Bifidobacterium</taxon>
    </lineage>
</organism>
<dbReference type="AlphaFoldDB" id="A0A087CUV5"/>
<evidence type="ECO:0000313" key="5">
    <source>
        <dbReference type="Proteomes" id="UP000028984"/>
    </source>
</evidence>
<dbReference type="STRING" id="1437610.BREU_0072"/>
<evidence type="ECO:0000256" key="2">
    <source>
        <dbReference type="SAM" id="MobiDB-lite"/>
    </source>
</evidence>
<protein>
    <submittedName>
        <fullName evidence="4">Uncharacterized protein</fullName>
    </submittedName>
</protein>
<proteinExistence type="predicted"/>
<feature type="compositionally biased region" description="Basic and acidic residues" evidence="2">
    <location>
        <begin position="1"/>
        <end position="27"/>
    </location>
</feature>
<feature type="coiled-coil region" evidence="1">
    <location>
        <begin position="137"/>
        <end position="181"/>
    </location>
</feature>
<dbReference type="eggNOG" id="ENOG5032465">
    <property type="taxonomic scope" value="Bacteria"/>
</dbReference>
<evidence type="ECO:0000256" key="3">
    <source>
        <dbReference type="SAM" id="Phobius"/>
    </source>
</evidence>
<evidence type="ECO:0000313" key="4">
    <source>
        <dbReference type="EMBL" id="KFI87055.1"/>
    </source>
</evidence>
<dbReference type="NCBIfam" id="NF038353">
    <property type="entry name" value="FxLYD_dom"/>
    <property type="match status" value="1"/>
</dbReference>
<comment type="caution">
    <text evidence="4">The sequence shown here is derived from an EMBL/GenBank/DDBJ whole genome shotgun (WGS) entry which is preliminary data.</text>
</comment>
<feature type="transmembrane region" description="Helical" evidence="3">
    <location>
        <begin position="90"/>
        <end position="111"/>
    </location>
</feature>
<keyword evidence="3" id="KW-1133">Transmembrane helix</keyword>
<feature type="region of interest" description="Disordered" evidence="2">
    <location>
        <begin position="1"/>
        <end position="28"/>
    </location>
</feature>
<dbReference type="InterPro" id="IPR047676">
    <property type="entry name" value="FxLYD_dom"/>
</dbReference>
<name>A0A087CUV5_9BIFI</name>
<keyword evidence="3" id="KW-0472">Membrane</keyword>
<sequence length="296" mass="32164">MSQDNKKNEHKAEESKEPGWLNHDDSTGGHNAADTMFEALDSWLTAVKHIARGIIRHHGADTDEDSAEKAGKGAASAHIDAHHMASPAKLAVSLVALIVVVWLGGVAYGLGGKSVVVQQSPDYIRESQRLTWANSDLEESKQDIANRERQIKDVGTQIEELKSERERYGNLLEEIKQVQRQDKTPELSVAAIGDVSQSSSSYFAITATVHNQTQYTLTSFSVYYQVEDAQGNVVGTGFAMGETGATCAPNADCPIRSLTMNNPTGTKFVPVKWGATASDGNSEYGRYGTDVMTKQF</sequence>
<accession>A0A087CUV5</accession>
<dbReference type="RefSeq" id="WP_044088265.1">
    <property type="nucleotide sequence ID" value="NZ_JDUW01000001.1"/>
</dbReference>
<evidence type="ECO:0000256" key="1">
    <source>
        <dbReference type="SAM" id="Coils"/>
    </source>
</evidence>
<dbReference type="EMBL" id="JGZK01000003">
    <property type="protein sequence ID" value="KFI87055.1"/>
    <property type="molecule type" value="Genomic_DNA"/>
</dbReference>
<dbReference type="OrthoDB" id="3240086at2"/>